<gene>
    <name evidence="3" type="ORF">SAMN05216366_12939</name>
</gene>
<dbReference type="PANTHER" id="PTHR47751:SF1">
    <property type="entry name" value="SUPERFAMILY HYDROLASE, PUTATIVE (AFU_ORTHOLOGUE AFUA_2G16580)-RELATED"/>
    <property type="match status" value="1"/>
</dbReference>
<feature type="domain" description="Xaa-Pro dipeptidyl-peptidase-like" evidence="2">
    <location>
        <begin position="83"/>
        <end position="234"/>
    </location>
</feature>
<dbReference type="Pfam" id="PF02129">
    <property type="entry name" value="Peptidase_S15"/>
    <property type="match status" value="1"/>
</dbReference>
<dbReference type="RefSeq" id="WP_176756803.1">
    <property type="nucleotide sequence ID" value="NZ_FNJQ01000029.1"/>
</dbReference>
<dbReference type="InterPro" id="IPR051411">
    <property type="entry name" value="Polyketide_trans_af380"/>
</dbReference>
<evidence type="ECO:0000313" key="4">
    <source>
        <dbReference type="Proteomes" id="UP000182412"/>
    </source>
</evidence>
<dbReference type="InterPro" id="IPR000383">
    <property type="entry name" value="Xaa-Pro-like_dom"/>
</dbReference>
<evidence type="ECO:0000259" key="2">
    <source>
        <dbReference type="Pfam" id="PF02129"/>
    </source>
</evidence>
<dbReference type="AlphaFoldDB" id="A0A1H0U7J7"/>
<evidence type="ECO:0000313" key="3">
    <source>
        <dbReference type="EMBL" id="SDP62139.1"/>
    </source>
</evidence>
<protein>
    <recommendedName>
        <fullName evidence="2">Xaa-Pro dipeptidyl-peptidase-like domain-containing protein</fullName>
    </recommendedName>
</protein>
<feature type="signal peptide" evidence="1">
    <location>
        <begin position="1"/>
        <end position="33"/>
    </location>
</feature>
<dbReference type="Gene3D" id="1.10.10.800">
    <property type="match status" value="1"/>
</dbReference>
<dbReference type="InterPro" id="IPR029058">
    <property type="entry name" value="AB_hydrolase_fold"/>
</dbReference>
<dbReference type="EMBL" id="FNJQ01000029">
    <property type="protein sequence ID" value="SDP62139.1"/>
    <property type="molecule type" value="Genomic_DNA"/>
</dbReference>
<dbReference type="GO" id="GO:0016787">
    <property type="term" value="F:hydrolase activity"/>
    <property type="evidence" value="ECO:0007669"/>
    <property type="project" value="InterPro"/>
</dbReference>
<evidence type="ECO:0000256" key="1">
    <source>
        <dbReference type="SAM" id="SignalP"/>
    </source>
</evidence>
<reference evidence="3 4" key="1">
    <citation type="submission" date="2016-10" db="EMBL/GenBank/DDBJ databases">
        <authorList>
            <person name="de Groot N.N."/>
        </authorList>
    </citation>
    <scope>NUCLEOTIDE SEQUENCE [LARGE SCALE GENOMIC DNA]</scope>
    <source>
        <strain evidence="3 4">S137</strain>
    </source>
</reference>
<dbReference type="Proteomes" id="UP000182412">
    <property type="component" value="Unassembled WGS sequence"/>
</dbReference>
<dbReference type="PANTHER" id="PTHR47751">
    <property type="entry name" value="SUPERFAMILY HYDROLASE, PUTATIVE (AFU_ORTHOLOGUE AFUA_2G16580)-RELATED"/>
    <property type="match status" value="1"/>
</dbReference>
<dbReference type="SUPFAM" id="SSF53474">
    <property type="entry name" value="alpha/beta-Hydrolases"/>
    <property type="match status" value="1"/>
</dbReference>
<accession>A0A1H0U7J7</accession>
<dbReference type="Gene3D" id="3.40.50.1820">
    <property type="entry name" value="alpha/beta hydrolase"/>
    <property type="match status" value="1"/>
</dbReference>
<organism evidence="3 4">
    <name type="scientific">Selenomonas ruminantium</name>
    <dbReference type="NCBI Taxonomy" id="971"/>
    <lineage>
        <taxon>Bacteria</taxon>
        <taxon>Bacillati</taxon>
        <taxon>Bacillota</taxon>
        <taxon>Negativicutes</taxon>
        <taxon>Selenomonadales</taxon>
        <taxon>Selenomonadaceae</taxon>
        <taxon>Selenomonas</taxon>
    </lineage>
</organism>
<name>A0A1H0U7J7_SELRU</name>
<keyword evidence="1" id="KW-0732">Signal</keyword>
<proteinExistence type="predicted"/>
<feature type="chain" id="PRO_5010168909" description="Xaa-Pro dipeptidyl-peptidase-like domain-containing protein" evidence="1">
    <location>
        <begin position="34"/>
        <end position="388"/>
    </location>
</feature>
<sequence length="388" mass="42592">MMKKIGKNKKMVLAALVAGVMSFGLMGSEVTMAATLVKALAAASQMQRSSISELNNDTRVFKIDKSIEAKNVKFENRFGFEVAGHMYLPKDFDASRKYKAVVITGPFGAVKEQSSGLYAQEFAKHGYVAVAFDPSTTGESSGSRRNMGSPEIFTEDYHAAVDFVSNLKFVNPDQVGAMGICGLSGMAITAAGSDSRIKAVATSAMYDMSESISDHYNGAYYTPEQRELVKQHLAKMRDEEAKTGKAIRGAHELGVDANGNVETFDTMFPDKLPADASPVIKDFFGYYVGRAFHPRAINSNKLAWDSVTPYGFFDFKLMSNIDELGKTPVMLITGDKAHSKYFSDNVYAAIKGEKEEIVVPGATHVDLYDQMDKIPFDKLFAFFDKNLK</sequence>